<name>A0A1J1GYX9_PLAGA</name>
<sequence length="1204" mass="144126">MNNTLIFLFLLINYGKNVYGATSNVKDPIDENDDPSNIDRRWMLYDLETNPYLDLKHPNFKGDFIRSIDEYYVYETKEYNMYKQTRYANMMNNTSFERKQFNCVISVLLHGRPNSREFYDYKIWSSQAAIIKDEVISKQKYGKFILYAPFISRLNFLGHGALHTHINFAYLVALRLTMTLKNISSDDTCYNYDVFLHAHCFGANILRFILSLSNDIWKIKDTSLLDLNSERTALAILEDNFKLTLRNIDIVTNKDSIKPNKDPYFRGPKYYLYKNFQVDLRHKELTESLDEIFNDENVNYNNLSDDMLQDTNINYIKSEDTENQINRVIKRFHFYLLNKKISLMNISATGPPLSGVVWNLEDIKIGHQKKLRYKSILKIVPSFVKNNITRTRDVEELMYITNPKLLCHLAVEEKVDYNYNKNRGSLISYFKNVNYYADLDNDELVSMYTSLGLHSPAHMRSLSYFMLNFRNEFYNRIFKIPVHLSNINVSDNNYFISYLEENDVCSYVKNKYLEYFVSYVNELVNYNQKPSPYIPQRYAYKNPFLVHFKVPVDQKNNIYTSHSILGTGRTALLLYSYELYKHLSSSGLNNNDVIRGESEYFYDTYPFVYYNWMTYIANQKDRKKENIMKDVLLYSDNVNMDIVDNLFNVFTIFHYLKFFIFHNNAEDAKKNIYKMINQFSLPNLNNIFKKKEKKKIEFSMLKRNELNKQEKYLYDFFGIYTNFLKNFSNNNAFSYIPDDVFLIKHSTFKDHHNKNIDSLKEQIKNIHDFVKENKTFYEMKKKLNLMYNIDRTDNIVDDDEDIEELYKEFESYNDIQNLDIDNNNEDFNNSDKGTVNNYYGMYFHIKRILNLKDAFVNIKQVNSSYKNVQYVEFVIKNAKYENIEDNLNNLENNNYCLFNYDEEIDLSYIVHFCNYNQQIYYNLYKRYTSNSIYVLEKLSDCELDNYKYLKLCENAILLKRFFHKELDVILSEVHKKELRKMYEMRTSIERGINARNIFSLSNDSLVAVLHNKNENMTNIKINVCFKVSDVSKNKNLFFKDKLPEPEYDFKDNVNSMNNSVFCTHVSLPVKINTRLIKSLNDIYLRAIRYISKDKHFQSIFNITEDEGSYKSFVYFFDKFSYVYDLRSTYKNSEEITSFTTPQNFTWKYFYYLLKYDINTEFNNEEFLHNFFYEEDNETVKPLNGNIFEDFLMHFTAFFYIFKVN</sequence>
<feature type="chain" id="PRO_5009618947" evidence="1">
    <location>
        <begin position="21"/>
        <end position="1204"/>
    </location>
</feature>
<dbReference type="GeneID" id="39733778"/>
<feature type="signal peptide" evidence="1">
    <location>
        <begin position="1"/>
        <end position="20"/>
    </location>
</feature>
<dbReference type="Proteomes" id="UP000220797">
    <property type="component" value="Unassembled WGS sequence"/>
</dbReference>
<organism evidence="2 3">
    <name type="scientific">Plasmodium gallinaceum</name>
    <dbReference type="NCBI Taxonomy" id="5849"/>
    <lineage>
        <taxon>Eukaryota</taxon>
        <taxon>Sar</taxon>
        <taxon>Alveolata</taxon>
        <taxon>Apicomplexa</taxon>
        <taxon>Aconoidasida</taxon>
        <taxon>Haemosporida</taxon>
        <taxon>Plasmodiidae</taxon>
        <taxon>Plasmodium</taxon>
        <taxon>Plasmodium (Haemamoeba)</taxon>
    </lineage>
</organism>
<dbReference type="VEuPathDB" id="PlasmoDB:PGAL8A_00524500"/>
<proteinExistence type="predicted"/>
<evidence type="ECO:0000256" key="1">
    <source>
        <dbReference type="SAM" id="SignalP"/>
    </source>
</evidence>
<protein>
    <submittedName>
        <fullName evidence="2">Uncharacterized protein</fullName>
    </submittedName>
</protein>
<reference evidence="2" key="1">
    <citation type="submission" date="2015-04" db="EMBL/GenBank/DDBJ databases">
        <authorList>
            <consortium name="Pathogen Informatics"/>
        </authorList>
    </citation>
    <scope>NUCLEOTIDE SEQUENCE [LARGE SCALE GENOMIC DNA]</scope>
    <source>
        <strain evidence="2">8A</strain>
    </source>
</reference>
<evidence type="ECO:0000313" key="2">
    <source>
        <dbReference type="EMBL" id="CRG97669.1"/>
    </source>
</evidence>
<dbReference type="EMBL" id="CVMV01000110">
    <property type="protein sequence ID" value="CRG97669.1"/>
    <property type="molecule type" value="Genomic_DNA"/>
</dbReference>
<keyword evidence="3" id="KW-1185">Reference proteome</keyword>
<comment type="caution">
    <text evidence="2">The sequence shown here is derived from an EMBL/GenBank/DDBJ whole genome shotgun (WGS) entry which is preliminary data.</text>
</comment>
<gene>
    <name evidence="2" type="ORF">PGAL8A_00524500</name>
</gene>
<dbReference type="RefSeq" id="XP_028530470.1">
    <property type="nucleotide sequence ID" value="XM_028674081.1"/>
</dbReference>
<accession>A0A1J1GYX9</accession>
<keyword evidence="1" id="KW-0732">Signal</keyword>
<evidence type="ECO:0000313" key="3">
    <source>
        <dbReference type="Proteomes" id="UP000220797"/>
    </source>
</evidence>
<dbReference type="AlphaFoldDB" id="A0A1J1GYX9"/>
<dbReference type="OrthoDB" id="391704at2759"/>